<proteinExistence type="predicted"/>
<evidence type="ECO:0000313" key="4">
    <source>
        <dbReference type="Proteomes" id="UP001201273"/>
    </source>
</evidence>
<organism evidence="3 4">
    <name type="scientific">Motilimonas cestriensis</name>
    <dbReference type="NCBI Taxonomy" id="2742685"/>
    <lineage>
        <taxon>Bacteria</taxon>
        <taxon>Pseudomonadati</taxon>
        <taxon>Pseudomonadota</taxon>
        <taxon>Gammaproteobacteria</taxon>
        <taxon>Alteromonadales</taxon>
        <taxon>Alteromonadales genera incertae sedis</taxon>
        <taxon>Motilimonas</taxon>
    </lineage>
</organism>
<evidence type="ECO:0000256" key="1">
    <source>
        <dbReference type="SAM" id="Coils"/>
    </source>
</evidence>
<keyword evidence="4" id="KW-1185">Reference proteome</keyword>
<reference evidence="3 4" key="1">
    <citation type="journal article" date="2022" name="Environ. Microbiol. Rep.">
        <title>Eco-phylogenetic analyses reveal divergent evolution of vitamin B12 metabolism in the marine bacterial family 'Psychromonadaceae'.</title>
        <authorList>
            <person name="Jin X."/>
            <person name="Yang Y."/>
            <person name="Cao H."/>
            <person name="Gao B."/>
            <person name="Zhao Z."/>
        </authorList>
    </citation>
    <scope>NUCLEOTIDE SEQUENCE [LARGE SCALE GENOMIC DNA]</scope>
    <source>
        <strain evidence="3 4">MKS20</strain>
    </source>
</reference>
<feature type="transmembrane region" description="Helical" evidence="2">
    <location>
        <begin position="6"/>
        <end position="27"/>
    </location>
</feature>
<accession>A0ABS8W821</accession>
<keyword evidence="2" id="KW-1133">Transmembrane helix</keyword>
<name>A0ABS8W821_9GAMM</name>
<dbReference type="EMBL" id="JAIMJA010000005">
    <property type="protein sequence ID" value="MCE2594420.1"/>
    <property type="molecule type" value="Genomic_DNA"/>
</dbReference>
<dbReference type="Proteomes" id="UP001201273">
    <property type="component" value="Unassembled WGS sequence"/>
</dbReference>
<evidence type="ECO:0000256" key="2">
    <source>
        <dbReference type="SAM" id="Phobius"/>
    </source>
</evidence>
<feature type="coiled-coil region" evidence="1">
    <location>
        <begin position="30"/>
        <end position="57"/>
    </location>
</feature>
<keyword evidence="2" id="KW-0472">Membrane</keyword>
<dbReference type="Pfam" id="PF10805">
    <property type="entry name" value="DUF2730"/>
    <property type="match status" value="1"/>
</dbReference>
<keyword evidence="2" id="KW-0812">Transmembrane</keyword>
<dbReference type="InterPro" id="IPR020269">
    <property type="entry name" value="Phage_Mu_Releasin"/>
</dbReference>
<evidence type="ECO:0000313" key="3">
    <source>
        <dbReference type="EMBL" id="MCE2594420.1"/>
    </source>
</evidence>
<dbReference type="RefSeq" id="WP_233051960.1">
    <property type="nucleotide sequence ID" value="NZ_JAIMJA010000005.1"/>
</dbReference>
<comment type="caution">
    <text evidence="3">The sequence shown here is derived from an EMBL/GenBank/DDBJ whole genome shotgun (WGS) entry which is preliminary data.</text>
</comment>
<gene>
    <name evidence="3" type="ORF">K6Y31_06295</name>
</gene>
<protein>
    <submittedName>
        <fullName evidence="3">DUF2730 domain-containing protein</fullName>
    </submittedName>
</protein>
<sequence>MISFITTYWVQIYAFITLVMLFANFFLTKTFAKQTKVEELERRLARLEGEFKHLPSKTDISDLDRRIENQSGKLDTILTQLNHLHVMTQMLTENEIKG</sequence>
<keyword evidence="1" id="KW-0175">Coiled coil</keyword>